<dbReference type="AlphaFoldDB" id="A0A9D1GK88"/>
<dbReference type="NCBIfam" id="TIGR01760">
    <property type="entry name" value="tape_meas_TP901"/>
    <property type="match status" value="1"/>
</dbReference>
<evidence type="ECO:0000256" key="1">
    <source>
        <dbReference type="ARBA" id="ARBA00022612"/>
    </source>
</evidence>
<evidence type="ECO:0000259" key="2">
    <source>
        <dbReference type="Pfam" id="PF10145"/>
    </source>
</evidence>
<reference evidence="3" key="1">
    <citation type="submission" date="2020-10" db="EMBL/GenBank/DDBJ databases">
        <authorList>
            <person name="Gilroy R."/>
        </authorList>
    </citation>
    <scope>NUCLEOTIDE SEQUENCE</scope>
    <source>
        <strain evidence="3">CHK123-3438</strain>
    </source>
</reference>
<reference evidence="3" key="2">
    <citation type="journal article" date="2021" name="PeerJ">
        <title>Extensive microbial diversity within the chicken gut microbiome revealed by metagenomics and culture.</title>
        <authorList>
            <person name="Gilroy R."/>
            <person name="Ravi A."/>
            <person name="Getino M."/>
            <person name="Pursley I."/>
            <person name="Horton D.L."/>
            <person name="Alikhan N.F."/>
            <person name="Baker D."/>
            <person name="Gharbi K."/>
            <person name="Hall N."/>
            <person name="Watson M."/>
            <person name="Adriaenssens E.M."/>
            <person name="Foster-Nyarko E."/>
            <person name="Jarju S."/>
            <person name="Secka A."/>
            <person name="Antonio M."/>
            <person name="Oren A."/>
            <person name="Chaudhuri R.R."/>
            <person name="La Ragione R."/>
            <person name="Hildebrand F."/>
            <person name="Pallen M.J."/>
        </authorList>
    </citation>
    <scope>NUCLEOTIDE SEQUENCE</scope>
    <source>
        <strain evidence="3">CHK123-3438</strain>
    </source>
</reference>
<dbReference type="EMBL" id="DVKS01000173">
    <property type="protein sequence ID" value="HIT42426.1"/>
    <property type="molecule type" value="Genomic_DNA"/>
</dbReference>
<gene>
    <name evidence="3" type="ORF">IAB60_10120</name>
</gene>
<protein>
    <submittedName>
        <fullName evidence="3">Phage tail tape measure protein</fullName>
    </submittedName>
</protein>
<evidence type="ECO:0000313" key="4">
    <source>
        <dbReference type="Proteomes" id="UP000886860"/>
    </source>
</evidence>
<dbReference type="Proteomes" id="UP000886860">
    <property type="component" value="Unassembled WGS sequence"/>
</dbReference>
<evidence type="ECO:0000313" key="3">
    <source>
        <dbReference type="EMBL" id="HIT42426.1"/>
    </source>
</evidence>
<dbReference type="PANTHER" id="PTHR37813:SF1">
    <property type="entry name" value="FELS-2 PROPHAGE PROTEIN"/>
    <property type="match status" value="1"/>
</dbReference>
<sequence>MANKEIQLAIQIAGRIDKSLGNSIDVTKKELRSLAIDVARSQNEMTLSGAIDSVSDGIEGITNRALGLTKVVAGAAVGAGAALTGLGAAAVNAGSDFESAFAGIRKTVDATEQEYAVLEDSIRDMAKNMPMTASELAEIGESAGQLGIHTENLEDFIQTMADLSVATNLTSEDAASQFAKFANITGMAQDQFDEMGSTVVALGNNMATTEADIMNMAMRLAGAGSQINMSEADILGYSAALSSVGIEAEAGGSALSKVMVSMQLAVETGTEDLKGYANVAGMAADEFQQLFKTDPSRALSAFITGLGDTDRLGKSAIAVLDEMGISEVRLRDTLLRAASAGDLFENSLRIANEGFKENVALAREAEQRYATFESRLQMVQNRVNDAGISLYQSFQGPLNEAMGVLLDETADFALFDQDTMEAMAEAAQEHIPTIVREIKEGANALTDFAGPVVSGVINNLDLVGSGIAGIGSAIVTLNMIKKVNDLTKSFGAMQTVMMANPWTKYVAGAAALVGVVAAVQTKLRLLREEEKKSSLSQHFGEISLSMDEMEEAARQIVDNGNLERVNLAMEEMEKASDAAMNVRNLSEEINKMVWKVGTGFELTETDKDSLQSSIENMISEAQSLVQQSNYTATVSVQALFGTDSEQGQAIIAGFDSMYSQIDTEVSELGRQLGEAYSNAIEDGVIDLDEANMINELQGQLAKITAEVSQSQFDAKMQRIGMEYSGRSLTAETFQNLQAEIQETLTEQSASQAQSLEYALGQLNLQRSRSLSGEISSSDAAYLDQAAYDEAFQALQEQFNSQQMEIQSKGLGFSAQAILDAYSTEIAFAAPVMQAGLQEALDNAISEMQPGGNAALAWDTQTVYEMMGLGEMDQAARDAITELWDGVMQEQFQALQEAVQQAQLAGQEVPAAIAEGLRNAAAVGAIAGDAGAIYQLMADAAADSAEYQDALKAAEDAGYELPESVSIGIQNNQERVDTAVSDLYQYTKNAAETQFVNGIDLQVDTYIALNPLVDSYGIKRLTGSTGSGGTIKKHAEGGILTDPHLGLVAEDGPEAIIPLDGSNRAKSIWEQAGEALGLLSDSAGSGRSFSGTGSDSENTGGSTVYQIYYSPVYQGADEAAMRRVSEEGYRDFQEYMARYAKDNRRLSFR</sequence>
<accession>A0A9D1GK88</accession>
<keyword evidence="1" id="KW-1188">Viral release from host cell</keyword>
<comment type="caution">
    <text evidence="3">The sequence shown here is derived from an EMBL/GenBank/DDBJ whole genome shotgun (WGS) entry which is preliminary data.</text>
</comment>
<dbReference type="Pfam" id="PF10145">
    <property type="entry name" value="PhageMin_Tail"/>
    <property type="match status" value="1"/>
</dbReference>
<feature type="domain" description="Phage tail tape measure protein" evidence="2">
    <location>
        <begin position="120"/>
        <end position="309"/>
    </location>
</feature>
<proteinExistence type="predicted"/>
<organism evidence="3 4">
    <name type="scientific">Candidatus Caccovicinus merdipullorum</name>
    <dbReference type="NCBI Taxonomy" id="2840724"/>
    <lineage>
        <taxon>Bacteria</taxon>
        <taxon>Bacillati</taxon>
        <taxon>Bacillota</taxon>
        <taxon>Clostridia</taxon>
        <taxon>Eubacteriales</taxon>
        <taxon>Candidatus Caccovicinus</taxon>
    </lineage>
</organism>
<name>A0A9D1GK88_9FIRM</name>
<dbReference type="PANTHER" id="PTHR37813">
    <property type="entry name" value="FELS-2 PROPHAGE PROTEIN"/>
    <property type="match status" value="1"/>
</dbReference>
<dbReference type="InterPro" id="IPR010090">
    <property type="entry name" value="Phage_tape_meas"/>
</dbReference>